<evidence type="ECO:0000313" key="5">
    <source>
        <dbReference type="Proteomes" id="UP000270697"/>
    </source>
</evidence>
<gene>
    <name evidence="2" type="ORF">ATL45_0354</name>
    <name evidence="3" type="ORF">SAMN05421805_11126</name>
</gene>
<dbReference type="EMBL" id="FOUP01000011">
    <property type="protein sequence ID" value="SFO22343.1"/>
    <property type="molecule type" value="Genomic_DNA"/>
</dbReference>
<keyword evidence="5" id="KW-1185">Reference proteome</keyword>
<proteinExistence type="predicted"/>
<dbReference type="PROSITE" id="PS50943">
    <property type="entry name" value="HTH_CROC1"/>
    <property type="match status" value="1"/>
</dbReference>
<name>A0A1I5FFD9_9PSEU</name>
<dbReference type="Proteomes" id="UP000199398">
    <property type="component" value="Unassembled WGS sequence"/>
</dbReference>
<dbReference type="CDD" id="cd00093">
    <property type="entry name" value="HTH_XRE"/>
    <property type="match status" value="1"/>
</dbReference>
<sequence length="77" mass="7838">MRGRPEGPGDTAKIREALAATGKTYTQIAEQMGVTVASVSAYAAGARKPAAGNLGKLAQALGIHVSKLLREDTSDAA</sequence>
<dbReference type="Proteomes" id="UP000270697">
    <property type="component" value="Unassembled WGS sequence"/>
</dbReference>
<dbReference type="SUPFAM" id="SSF47413">
    <property type="entry name" value="lambda repressor-like DNA-binding domains"/>
    <property type="match status" value="1"/>
</dbReference>
<dbReference type="SMART" id="SM00530">
    <property type="entry name" value="HTH_XRE"/>
    <property type="match status" value="1"/>
</dbReference>
<reference evidence="3 4" key="1">
    <citation type="submission" date="2016-10" db="EMBL/GenBank/DDBJ databases">
        <authorList>
            <person name="de Groot N.N."/>
        </authorList>
    </citation>
    <scope>NUCLEOTIDE SEQUENCE [LARGE SCALE GENOMIC DNA]</scope>
    <source>
        <strain evidence="3 4">CPCC 201259</strain>
    </source>
</reference>
<evidence type="ECO:0000313" key="3">
    <source>
        <dbReference type="EMBL" id="SFO22343.1"/>
    </source>
</evidence>
<feature type="domain" description="HTH cro/C1-type" evidence="1">
    <location>
        <begin position="14"/>
        <end position="68"/>
    </location>
</feature>
<dbReference type="GO" id="GO:0003677">
    <property type="term" value="F:DNA binding"/>
    <property type="evidence" value="ECO:0007669"/>
    <property type="project" value="InterPro"/>
</dbReference>
<dbReference type="InterPro" id="IPR010982">
    <property type="entry name" value="Lambda_DNA-bd_dom_sf"/>
</dbReference>
<dbReference type="InterPro" id="IPR001387">
    <property type="entry name" value="Cro/C1-type_HTH"/>
</dbReference>
<dbReference type="Gene3D" id="1.10.260.40">
    <property type="entry name" value="lambda repressor-like DNA-binding domains"/>
    <property type="match status" value="1"/>
</dbReference>
<dbReference type="Pfam" id="PF01381">
    <property type="entry name" value="HTH_3"/>
    <property type="match status" value="1"/>
</dbReference>
<accession>A0A1I5FFD9</accession>
<protein>
    <submittedName>
        <fullName evidence="2 3">Helix-turn-helix</fullName>
    </submittedName>
</protein>
<dbReference type="RefSeq" id="WP_093156085.1">
    <property type="nucleotide sequence ID" value="NZ_FOUP01000011.1"/>
</dbReference>
<evidence type="ECO:0000259" key="1">
    <source>
        <dbReference type="PROSITE" id="PS50943"/>
    </source>
</evidence>
<reference evidence="2 5" key="2">
    <citation type="submission" date="2018-10" db="EMBL/GenBank/DDBJ databases">
        <title>Sequencing the genomes of 1000 actinobacteria strains.</title>
        <authorList>
            <person name="Klenk H.-P."/>
        </authorList>
    </citation>
    <scope>NUCLEOTIDE SEQUENCE [LARGE SCALE GENOMIC DNA]</scope>
    <source>
        <strain evidence="2 5">DSM 45119</strain>
    </source>
</reference>
<dbReference type="EMBL" id="RBXX01000002">
    <property type="protein sequence ID" value="RKT82111.1"/>
    <property type="molecule type" value="Genomic_DNA"/>
</dbReference>
<dbReference type="AlphaFoldDB" id="A0A1I5FFD9"/>
<organism evidence="3 4">
    <name type="scientific">Saccharopolyspora antimicrobica</name>
    <dbReference type="NCBI Taxonomy" id="455193"/>
    <lineage>
        <taxon>Bacteria</taxon>
        <taxon>Bacillati</taxon>
        <taxon>Actinomycetota</taxon>
        <taxon>Actinomycetes</taxon>
        <taxon>Pseudonocardiales</taxon>
        <taxon>Pseudonocardiaceae</taxon>
        <taxon>Saccharopolyspora</taxon>
    </lineage>
</organism>
<evidence type="ECO:0000313" key="4">
    <source>
        <dbReference type="Proteomes" id="UP000199398"/>
    </source>
</evidence>
<evidence type="ECO:0000313" key="2">
    <source>
        <dbReference type="EMBL" id="RKT82111.1"/>
    </source>
</evidence>